<dbReference type="PROSITE" id="PS50928">
    <property type="entry name" value="ABC_TM1"/>
    <property type="match status" value="1"/>
</dbReference>
<feature type="transmembrane region" description="Helical" evidence="7">
    <location>
        <begin position="204"/>
        <end position="229"/>
    </location>
</feature>
<evidence type="ECO:0000313" key="9">
    <source>
        <dbReference type="EMBL" id="MCD1655720.1"/>
    </source>
</evidence>
<keyword evidence="6 7" id="KW-0472">Membrane</keyword>
<evidence type="ECO:0000256" key="1">
    <source>
        <dbReference type="ARBA" id="ARBA00004651"/>
    </source>
</evidence>
<feature type="transmembrane region" description="Helical" evidence="7">
    <location>
        <begin position="271"/>
        <end position="290"/>
    </location>
</feature>
<reference evidence="9" key="1">
    <citation type="submission" date="2021-08" db="EMBL/GenBank/DDBJ databases">
        <title>Comparative analyses of Brucepasteria parasyntrophica and Teretinema zuelzerae.</title>
        <authorList>
            <person name="Song Y."/>
            <person name="Brune A."/>
        </authorList>
    </citation>
    <scope>NUCLEOTIDE SEQUENCE</scope>
    <source>
        <strain evidence="9">DSM 1903</strain>
    </source>
</reference>
<dbReference type="PANTHER" id="PTHR30193:SF37">
    <property type="entry name" value="INNER MEMBRANE ABC TRANSPORTER PERMEASE PROTEIN YCJO"/>
    <property type="match status" value="1"/>
</dbReference>
<name>A0AAE3JKY8_9SPIR</name>
<evidence type="ECO:0000256" key="5">
    <source>
        <dbReference type="ARBA" id="ARBA00022989"/>
    </source>
</evidence>
<protein>
    <submittedName>
        <fullName evidence="9">Sugar ABC transporter permease</fullName>
    </submittedName>
</protein>
<evidence type="ECO:0000256" key="3">
    <source>
        <dbReference type="ARBA" id="ARBA00022475"/>
    </source>
</evidence>
<dbReference type="Gene3D" id="1.10.3720.10">
    <property type="entry name" value="MetI-like"/>
    <property type="match status" value="1"/>
</dbReference>
<keyword evidence="2 7" id="KW-0813">Transport</keyword>
<dbReference type="GO" id="GO:0055085">
    <property type="term" value="P:transmembrane transport"/>
    <property type="evidence" value="ECO:0007669"/>
    <property type="project" value="InterPro"/>
</dbReference>
<keyword evidence="5 7" id="KW-1133">Transmembrane helix</keyword>
<dbReference type="CDD" id="cd06261">
    <property type="entry name" value="TM_PBP2"/>
    <property type="match status" value="1"/>
</dbReference>
<dbReference type="InterPro" id="IPR035906">
    <property type="entry name" value="MetI-like_sf"/>
</dbReference>
<keyword evidence="3" id="KW-1003">Cell membrane</keyword>
<evidence type="ECO:0000256" key="6">
    <source>
        <dbReference type="ARBA" id="ARBA00023136"/>
    </source>
</evidence>
<organism evidence="9 10">
    <name type="scientific">Teretinema zuelzerae</name>
    <dbReference type="NCBI Taxonomy" id="156"/>
    <lineage>
        <taxon>Bacteria</taxon>
        <taxon>Pseudomonadati</taxon>
        <taxon>Spirochaetota</taxon>
        <taxon>Spirochaetia</taxon>
        <taxon>Spirochaetales</taxon>
        <taxon>Treponemataceae</taxon>
        <taxon>Teretinema</taxon>
    </lineage>
</organism>
<dbReference type="PANTHER" id="PTHR30193">
    <property type="entry name" value="ABC TRANSPORTER PERMEASE PROTEIN"/>
    <property type="match status" value="1"/>
</dbReference>
<feature type="domain" description="ABC transmembrane type-1" evidence="8">
    <location>
        <begin position="68"/>
        <end position="287"/>
    </location>
</feature>
<dbReference type="RefSeq" id="WP_230757399.1">
    <property type="nucleotide sequence ID" value="NZ_JAINWA010000003.1"/>
</dbReference>
<dbReference type="AlphaFoldDB" id="A0AAE3JKY8"/>
<proteinExistence type="inferred from homology"/>
<sequence>MYSKQQRLAPYLFLSPFFILFIVFGVFPIGYSIVMSFFKWTVTGAQEFRGFRNYVQLLTTDPFFKGSLWTTFLLLIFGSMLQHVFALPLAILLNSKKLKARGFFKTVYFLPYITSTVVIALVFTQLYDMNYGWLNFIIEKWFGGEKVRWLQEPAAIRASISIMVNWRFIGWNTVIYLAGLQAIDHQLYEAAEIDGAKPLQAHRLITLPLMIPIIFFGVSLSIIGGMQLFEEPFVLMRGYEQLGGPGKAGLTSAYYLLATGFHFNQFGKASAMAWILFVIIIALTLLNKFVTDRLQK</sequence>
<dbReference type="InterPro" id="IPR051393">
    <property type="entry name" value="ABC_transporter_permease"/>
</dbReference>
<evidence type="ECO:0000259" key="8">
    <source>
        <dbReference type="PROSITE" id="PS50928"/>
    </source>
</evidence>
<evidence type="ECO:0000256" key="7">
    <source>
        <dbReference type="RuleBase" id="RU363032"/>
    </source>
</evidence>
<dbReference type="Proteomes" id="UP001198163">
    <property type="component" value="Unassembled WGS sequence"/>
</dbReference>
<dbReference type="EMBL" id="JAINWA010000003">
    <property type="protein sequence ID" value="MCD1655720.1"/>
    <property type="molecule type" value="Genomic_DNA"/>
</dbReference>
<comment type="caution">
    <text evidence="9">The sequence shown here is derived from an EMBL/GenBank/DDBJ whole genome shotgun (WGS) entry which is preliminary data.</text>
</comment>
<gene>
    <name evidence="9" type="ORF">K7J14_13565</name>
</gene>
<feature type="transmembrane region" description="Helical" evidence="7">
    <location>
        <begin position="12"/>
        <end position="34"/>
    </location>
</feature>
<feature type="transmembrane region" description="Helical" evidence="7">
    <location>
        <begin position="164"/>
        <end position="183"/>
    </location>
</feature>
<keyword evidence="4 7" id="KW-0812">Transmembrane</keyword>
<comment type="similarity">
    <text evidence="7">Belongs to the binding-protein-dependent transport system permease family.</text>
</comment>
<dbReference type="InterPro" id="IPR000515">
    <property type="entry name" value="MetI-like"/>
</dbReference>
<evidence type="ECO:0000313" key="10">
    <source>
        <dbReference type="Proteomes" id="UP001198163"/>
    </source>
</evidence>
<evidence type="ECO:0000256" key="4">
    <source>
        <dbReference type="ARBA" id="ARBA00022692"/>
    </source>
</evidence>
<keyword evidence="10" id="KW-1185">Reference proteome</keyword>
<feature type="transmembrane region" description="Helical" evidence="7">
    <location>
        <begin position="106"/>
        <end position="127"/>
    </location>
</feature>
<feature type="transmembrane region" description="Helical" evidence="7">
    <location>
        <begin position="68"/>
        <end position="94"/>
    </location>
</feature>
<dbReference type="GO" id="GO:0005886">
    <property type="term" value="C:plasma membrane"/>
    <property type="evidence" value="ECO:0007669"/>
    <property type="project" value="UniProtKB-SubCell"/>
</dbReference>
<evidence type="ECO:0000256" key="2">
    <source>
        <dbReference type="ARBA" id="ARBA00022448"/>
    </source>
</evidence>
<dbReference type="SUPFAM" id="SSF161098">
    <property type="entry name" value="MetI-like"/>
    <property type="match status" value="1"/>
</dbReference>
<accession>A0AAE3JKY8</accession>
<comment type="subcellular location">
    <subcellularLocation>
        <location evidence="1 7">Cell membrane</location>
        <topology evidence="1 7">Multi-pass membrane protein</topology>
    </subcellularLocation>
</comment>
<dbReference type="Pfam" id="PF00528">
    <property type="entry name" value="BPD_transp_1"/>
    <property type="match status" value="1"/>
</dbReference>